<dbReference type="Gene3D" id="3.20.20.220">
    <property type="match status" value="1"/>
</dbReference>
<dbReference type="PATRIC" id="fig|135826.4.peg.1359"/>
<evidence type="ECO:0000256" key="1">
    <source>
        <dbReference type="ARBA" id="ARBA00001974"/>
    </source>
</evidence>
<organism evidence="10 11">
    <name type="scientific">Jeotgalibacillus alimentarius</name>
    <dbReference type="NCBI Taxonomy" id="135826"/>
    <lineage>
        <taxon>Bacteria</taxon>
        <taxon>Bacillati</taxon>
        <taxon>Bacillota</taxon>
        <taxon>Bacilli</taxon>
        <taxon>Bacillales</taxon>
        <taxon>Caryophanaceae</taxon>
        <taxon>Jeotgalibacillus</taxon>
    </lineage>
</organism>
<dbReference type="GO" id="GO:0046872">
    <property type="term" value="F:metal ion binding"/>
    <property type="evidence" value="ECO:0007669"/>
    <property type="project" value="UniProtKB-KW"/>
</dbReference>
<evidence type="ECO:0000313" key="11">
    <source>
        <dbReference type="Proteomes" id="UP000031950"/>
    </source>
</evidence>
<feature type="binding site" evidence="8">
    <location>
        <position position="292"/>
    </location>
    <ligand>
        <name>Zn(2+)</name>
        <dbReference type="ChEBI" id="CHEBI:29105"/>
    </ligand>
</feature>
<evidence type="ECO:0000256" key="4">
    <source>
        <dbReference type="ARBA" id="ARBA00022630"/>
    </source>
</evidence>
<keyword evidence="11" id="KW-1185">Reference proteome</keyword>
<evidence type="ECO:0000313" key="10">
    <source>
        <dbReference type="EMBL" id="KIL50743.1"/>
    </source>
</evidence>
<keyword evidence="5 8" id="KW-0808">Transferase</keyword>
<comment type="cofactor">
    <cofactor evidence="1">
        <name>FAD</name>
        <dbReference type="ChEBI" id="CHEBI:57692"/>
    </cofactor>
</comment>
<accession>A0A0C2W3U9</accession>
<dbReference type="FunFam" id="3.20.20.220:FF:000007">
    <property type="entry name" value="Bifunctional homocysteine S-methyltransferase/methylenetetrahydrofolate reductase"/>
    <property type="match status" value="1"/>
</dbReference>
<feature type="binding site" evidence="8">
    <location>
        <position position="227"/>
    </location>
    <ligand>
        <name>Zn(2+)</name>
        <dbReference type="ChEBI" id="CHEBI:29105"/>
    </ligand>
</feature>
<comment type="caution">
    <text evidence="10">The sequence shown here is derived from an EMBL/GenBank/DDBJ whole genome shotgun (WGS) entry which is preliminary data.</text>
</comment>
<dbReference type="GO" id="GO:0006555">
    <property type="term" value="P:methionine metabolic process"/>
    <property type="evidence" value="ECO:0007669"/>
    <property type="project" value="InterPro"/>
</dbReference>
<dbReference type="PANTHER" id="PTHR11103">
    <property type="entry name" value="SLR1189 PROTEIN"/>
    <property type="match status" value="1"/>
</dbReference>
<keyword evidence="8" id="KW-0862">Zinc</keyword>
<reference evidence="10 11" key="1">
    <citation type="submission" date="2015-01" db="EMBL/GenBank/DDBJ databases">
        <title>Genome sequence of Jeotgalibacillus alimentarius.</title>
        <authorList>
            <person name="Goh K.M."/>
            <person name="Chan K.-G."/>
            <person name="Yaakop A.S."/>
            <person name="Ee R."/>
            <person name="Gan H.M."/>
            <person name="Chan C.S."/>
        </authorList>
    </citation>
    <scope>NUCLEOTIDE SEQUENCE [LARGE SCALE GENOMIC DNA]</scope>
    <source>
        <strain evidence="10 11">YKJ-13</strain>
    </source>
</reference>
<name>A0A0C2W3U9_9BACL</name>
<dbReference type="GO" id="GO:0004489">
    <property type="term" value="F:methylenetetrahydrofolate reductase [NAD(P)H] activity"/>
    <property type="evidence" value="ECO:0007669"/>
    <property type="project" value="InterPro"/>
</dbReference>
<dbReference type="PROSITE" id="PS50970">
    <property type="entry name" value="HCY"/>
    <property type="match status" value="1"/>
</dbReference>
<dbReference type="Pfam" id="PF02219">
    <property type="entry name" value="MTHFR"/>
    <property type="match status" value="1"/>
</dbReference>
<dbReference type="AlphaFoldDB" id="A0A0C2W3U9"/>
<gene>
    <name evidence="10" type="ORF">KP77_13630</name>
</gene>
<dbReference type="EMBL" id="JXRQ01000016">
    <property type="protein sequence ID" value="KIL50743.1"/>
    <property type="molecule type" value="Genomic_DNA"/>
</dbReference>
<proteinExistence type="predicted"/>
<dbReference type="Pfam" id="PF02574">
    <property type="entry name" value="S-methyl_trans"/>
    <property type="match status" value="1"/>
</dbReference>
<keyword evidence="4" id="KW-0285">Flavoprotein</keyword>
<dbReference type="NCBIfam" id="NF006396">
    <property type="entry name" value="PRK08645.1"/>
    <property type="match status" value="1"/>
</dbReference>
<dbReference type="GO" id="GO:0008168">
    <property type="term" value="F:methyltransferase activity"/>
    <property type="evidence" value="ECO:0007669"/>
    <property type="project" value="UniProtKB-UniRule"/>
</dbReference>
<comment type="pathway">
    <text evidence="2">One-carbon metabolism; tetrahydrofolate interconversion.</text>
</comment>
<evidence type="ECO:0000256" key="5">
    <source>
        <dbReference type="ARBA" id="ARBA00022679"/>
    </source>
</evidence>
<keyword evidence="3 8" id="KW-0489">Methyltransferase</keyword>
<dbReference type="UniPathway" id="UPA00193"/>
<dbReference type="CDD" id="cd00537">
    <property type="entry name" value="MTHFR"/>
    <property type="match status" value="1"/>
</dbReference>
<evidence type="ECO:0000256" key="3">
    <source>
        <dbReference type="ARBA" id="ARBA00022603"/>
    </source>
</evidence>
<dbReference type="InterPro" id="IPR029041">
    <property type="entry name" value="FAD-linked_oxidoreductase-like"/>
</dbReference>
<comment type="cofactor">
    <cofactor evidence="8">
        <name>Zn(2+)</name>
        <dbReference type="ChEBI" id="CHEBI:29105"/>
    </cofactor>
</comment>
<keyword evidence="7" id="KW-0560">Oxidoreductase</keyword>
<evidence type="ECO:0000256" key="2">
    <source>
        <dbReference type="ARBA" id="ARBA00004777"/>
    </source>
</evidence>
<dbReference type="PANTHER" id="PTHR11103:SF18">
    <property type="entry name" value="SLR1189 PROTEIN"/>
    <property type="match status" value="1"/>
</dbReference>
<evidence type="ECO:0000256" key="7">
    <source>
        <dbReference type="ARBA" id="ARBA00023002"/>
    </source>
</evidence>
<feature type="domain" description="Hcy-binding" evidence="9">
    <location>
        <begin position="26"/>
        <end position="307"/>
    </location>
</feature>
<evidence type="ECO:0000256" key="8">
    <source>
        <dbReference type="PROSITE-ProRule" id="PRU00333"/>
    </source>
</evidence>
<feature type="binding site" evidence="8">
    <location>
        <position position="293"/>
    </location>
    <ligand>
        <name>Zn(2+)</name>
        <dbReference type="ChEBI" id="CHEBI:29105"/>
    </ligand>
</feature>
<dbReference type="SUPFAM" id="SSF51730">
    <property type="entry name" value="FAD-linked oxidoreductase"/>
    <property type="match status" value="1"/>
</dbReference>
<dbReference type="GO" id="GO:0035999">
    <property type="term" value="P:tetrahydrofolate interconversion"/>
    <property type="evidence" value="ECO:0007669"/>
    <property type="project" value="UniProtKB-UniPathway"/>
</dbReference>
<dbReference type="SUPFAM" id="SSF82282">
    <property type="entry name" value="Homocysteine S-methyltransferase"/>
    <property type="match status" value="1"/>
</dbReference>
<evidence type="ECO:0000256" key="6">
    <source>
        <dbReference type="ARBA" id="ARBA00022827"/>
    </source>
</evidence>
<dbReference type="InterPro" id="IPR003171">
    <property type="entry name" value="Mehydrof_redctse-like"/>
</dbReference>
<dbReference type="InterPro" id="IPR003726">
    <property type="entry name" value="HCY_dom"/>
</dbReference>
<dbReference type="STRING" id="135826.KP77_13630"/>
<dbReference type="Gene3D" id="3.20.20.330">
    <property type="entry name" value="Homocysteine-binding-like domain"/>
    <property type="match status" value="1"/>
</dbReference>
<dbReference type="InterPro" id="IPR036589">
    <property type="entry name" value="HCY_dom_sf"/>
</dbReference>
<sequence length="640" mass="70730">MRVLCLSELNEHLPLFIYTRIRKGERMNLLDEMKQRILIGDGAMGTLLYSYGSDQCFEELNLSQAAHIQQIHQAYIDAGADVIQTNTYGANYHKLERYGLEEKVKEINTAAVKNAKAAAAEDTFILGTIGGIRSFRPQSIEINEIKRTFREQLYCLLLEGVDGLLFETYYDFEELATVVEISRNETDIPIIAHISVQEPDVMQNGKPVAEALLELESLGADVVGLNCRQGPFHMIKSLEQVPLPEKAYLSCYPNASLPSYSEGSLQYSNNATYFGEVAPAFREQGIRLLGGCCGTTPDHVRAFSQALKGLTPVTEKKVEKAEKIILHAREKDLPEPLPEIVDRRKSVIVELDPPKKLQTDKFIEGAKALGAAGADAVTLADNSLASPRVSNESLGYLIKEQGVRPLVHLTCRDRNLIGLQSHLMGLHTLGLHDILAVTGDPTKVGDFPGAASVYDVSSFELIEMIQQLNNGMSMSGKDLGEKASFTIGAAFNPNVRSVERAVQRLEKKITAGADYFMSQPVFSEEKLIETAEAVKDLGKPVYIGLMPLTSSKNADFLHNEVPGIKLTEQVRDRMAAVSGDREKSYLEGLAITKSLIDTALDLFNGIYLITPFMRYEMTAELTRYANEQAAKRGGQERAIY</sequence>
<protein>
    <submittedName>
        <fullName evidence="10">5,10-methylenetetrahydrofolate reductase</fullName>
    </submittedName>
</protein>
<keyword evidence="8" id="KW-0479">Metal-binding</keyword>
<dbReference type="Proteomes" id="UP000031950">
    <property type="component" value="Unassembled WGS sequence"/>
</dbReference>
<keyword evidence="6" id="KW-0274">FAD</keyword>
<dbReference type="GO" id="GO:0032259">
    <property type="term" value="P:methylation"/>
    <property type="evidence" value="ECO:0007669"/>
    <property type="project" value="UniProtKB-KW"/>
</dbReference>
<evidence type="ECO:0000259" key="9">
    <source>
        <dbReference type="PROSITE" id="PS50970"/>
    </source>
</evidence>